<accession>A0A239B9F5</accession>
<sequence length="98" mass="10842">MAIKGEKYHMIEVESYLPTSTSGLHGKVHIRPVPGQAGFPPDLHVQCSKDLSKEYPVGTRFLIKGKLNDLQGGGKFIYSSYQWAYEVISIGSGPVIKY</sequence>
<name>A0A239B9F5_9BACT</name>
<organism evidence="1 2">
    <name type="scientific">Belliella buryatensis</name>
    <dbReference type="NCBI Taxonomy" id="1500549"/>
    <lineage>
        <taxon>Bacteria</taxon>
        <taxon>Pseudomonadati</taxon>
        <taxon>Bacteroidota</taxon>
        <taxon>Cytophagia</taxon>
        <taxon>Cytophagales</taxon>
        <taxon>Cyclobacteriaceae</taxon>
        <taxon>Belliella</taxon>
    </lineage>
</organism>
<reference evidence="2" key="1">
    <citation type="submission" date="2017-06" db="EMBL/GenBank/DDBJ databases">
        <authorList>
            <person name="Varghese N."/>
            <person name="Submissions S."/>
        </authorList>
    </citation>
    <scope>NUCLEOTIDE SEQUENCE [LARGE SCALE GENOMIC DNA]</scope>
    <source>
        <strain evidence="2">5C</strain>
    </source>
</reference>
<evidence type="ECO:0000313" key="2">
    <source>
        <dbReference type="Proteomes" id="UP000198480"/>
    </source>
</evidence>
<dbReference type="AlphaFoldDB" id="A0A239B9F5"/>
<keyword evidence="2" id="KW-1185">Reference proteome</keyword>
<evidence type="ECO:0000313" key="1">
    <source>
        <dbReference type="EMBL" id="SNS04566.1"/>
    </source>
</evidence>
<dbReference type="OrthoDB" id="1260906at2"/>
<dbReference type="Proteomes" id="UP000198480">
    <property type="component" value="Unassembled WGS sequence"/>
</dbReference>
<proteinExistence type="predicted"/>
<protein>
    <submittedName>
        <fullName evidence="1">Uncharacterized protein</fullName>
    </submittedName>
</protein>
<gene>
    <name evidence="1" type="ORF">SAMN06295967_102225</name>
</gene>
<dbReference type="EMBL" id="FZOK01000002">
    <property type="protein sequence ID" value="SNS04566.1"/>
    <property type="molecule type" value="Genomic_DNA"/>
</dbReference>
<dbReference type="RefSeq" id="WP_089237852.1">
    <property type="nucleotide sequence ID" value="NZ_FZOK01000002.1"/>
</dbReference>